<dbReference type="SUPFAM" id="SSF56935">
    <property type="entry name" value="Porins"/>
    <property type="match status" value="1"/>
</dbReference>
<feature type="signal peptide" evidence="7">
    <location>
        <begin position="1"/>
        <end position="27"/>
    </location>
</feature>
<dbReference type="GO" id="GO:0044718">
    <property type="term" value="P:siderophore transmembrane transport"/>
    <property type="evidence" value="ECO:0007669"/>
    <property type="project" value="TreeGrafter"/>
</dbReference>
<reference evidence="9 10" key="1">
    <citation type="journal article" date="2009" name="Appl. Environ. Microbiol.">
        <title>Three genomes from the phylum Acidobacteria provide insight into the lifestyles of these microorganisms in soils.</title>
        <authorList>
            <person name="Ward N.L."/>
            <person name="Challacombe J.F."/>
            <person name="Janssen P.H."/>
            <person name="Henrissat B."/>
            <person name="Coutinho P.M."/>
            <person name="Wu M."/>
            <person name="Xie G."/>
            <person name="Haft D.H."/>
            <person name="Sait M."/>
            <person name="Badger J."/>
            <person name="Barabote R.D."/>
            <person name="Bradley B."/>
            <person name="Brettin T.S."/>
            <person name="Brinkac L.M."/>
            <person name="Bruce D."/>
            <person name="Creasy T."/>
            <person name="Daugherty S.C."/>
            <person name="Davidsen T.M."/>
            <person name="DeBoy R.T."/>
            <person name="Detter J.C."/>
            <person name="Dodson R.J."/>
            <person name="Durkin A.S."/>
            <person name="Ganapathy A."/>
            <person name="Gwinn-Giglio M."/>
            <person name="Han C.S."/>
            <person name="Khouri H."/>
            <person name="Kiss H."/>
            <person name="Kothari S.P."/>
            <person name="Madupu R."/>
            <person name="Nelson K.E."/>
            <person name="Nelson W.C."/>
            <person name="Paulsen I."/>
            <person name="Penn K."/>
            <person name="Ren Q."/>
            <person name="Rosovitz M.J."/>
            <person name="Selengut J.D."/>
            <person name="Shrivastava S."/>
            <person name="Sullivan S.A."/>
            <person name="Tapia R."/>
            <person name="Thompson L.S."/>
            <person name="Watkins K.L."/>
            <person name="Yang Q."/>
            <person name="Yu C."/>
            <person name="Zafar N."/>
            <person name="Zhou L."/>
            <person name="Kuske C.R."/>
        </authorList>
    </citation>
    <scope>NUCLEOTIDE SEQUENCE [LARGE SCALE GENOMIC DNA]</scope>
    <source>
        <strain evidence="9 10">Ellin345</strain>
    </source>
</reference>
<dbReference type="eggNOG" id="COG3485">
    <property type="taxonomic scope" value="Bacteria"/>
</dbReference>
<evidence type="ECO:0000256" key="2">
    <source>
        <dbReference type="ARBA" id="ARBA00022448"/>
    </source>
</evidence>
<dbReference type="InterPro" id="IPR036942">
    <property type="entry name" value="Beta-barrel_TonB_sf"/>
</dbReference>
<keyword evidence="7" id="KW-0732">Signal</keyword>
<dbReference type="AlphaFoldDB" id="Q1IT64"/>
<keyword evidence="3" id="KW-1134">Transmembrane beta strand</keyword>
<dbReference type="Gene3D" id="2.60.40.1120">
    <property type="entry name" value="Carboxypeptidase-like, regulatory domain"/>
    <property type="match status" value="1"/>
</dbReference>
<organism evidence="9 10">
    <name type="scientific">Koribacter versatilis (strain Ellin345)</name>
    <dbReference type="NCBI Taxonomy" id="204669"/>
    <lineage>
        <taxon>Bacteria</taxon>
        <taxon>Pseudomonadati</taxon>
        <taxon>Acidobacteriota</taxon>
        <taxon>Terriglobia</taxon>
        <taxon>Terriglobales</taxon>
        <taxon>Candidatus Korobacteraceae</taxon>
        <taxon>Candidatus Korobacter</taxon>
    </lineage>
</organism>
<dbReference type="Proteomes" id="UP000002432">
    <property type="component" value="Chromosome"/>
</dbReference>
<dbReference type="EnsemblBacteria" id="ABF39936">
    <property type="protein sequence ID" value="ABF39936"/>
    <property type="gene ID" value="Acid345_0933"/>
</dbReference>
<dbReference type="PANTHER" id="PTHR30069">
    <property type="entry name" value="TONB-DEPENDENT OUTER MEMBRANE RECEPTOR"/>
    <property type="match status" value="1"/>
</dbReference>
<evidence type="ECO:0000313" key="10">
    <source>
        <dbReference type="Proteomes" id="UP000002432"/>
    </source>
</evidence>
<dbReference type="GO" id="GO:0009279">
    <property type="term" value="C:cell outer membrane"/>
    <property type="evidence" value="ECO:0007669"/>
    <property type="project" value="UniProtKB-SubCell"/>
</dbReference>
<comment type="subcellular location">
    <subcellularLocation>
        <location evidence="1">Cell outer membrane</location>
        <topology evidence="1">Multi-pass membrane protein</topology>
    </subcellularLocation>
</comment>
<dbReference type="SUPFAM" id="SSF49464">
    <property type="entry name" value="Carboxypeptidase regulatory domain-like"/>
    <property type="match status" value="1"/>
</dbReference>
<keyword evidence="5" id="KW-0472">Membrane</keyword>
<dbReference type="EMBL" id="CP000360">
    <property type="protein sequence ID" value="ABF39936.1"/>
    <property type="molecule type" value="Genomic_DNA"/>
</dbReference>
<dbReference type="STRING" id="204669.Acid345_0933"/>
<dbReference type="Pfam" id="PF25183">
    <property type="entry name" value="OMP_b-brl_4"/>
    <property type="match status" value="1"/>
</dbReference>
<evidence type="ECO:0000259" key="8">
    <source>
        <dbReference type="Pfam" id="PF25183"/>
    </source>
</evidence>
<evidence type="ECO:0000256" key="4">
    <source>
        <dbReference type="ARBA" id="ARBA00022692"/>
    </source>
</evidence>
<dbReference type="GO" id="GO:0015344">
    <property type="term" value="F:siderophore uptake transmembrane transporter activity"/>
    <property type="evidence" value="ECO:0007669"/>
    <property type="project" value="TreeGrafter"/>
</dbReference>
<feature type="domain" description="TonB-dependent transporter Oar-like beta-barrel" evidence="8">
    <location>
        <begin position="250"/>
        <end position="1187"/>
    </location>
</feature>
<keyword evidence="10" id="KW-1185">Reference proteome</keyword>
<dbReference type="KEGG" id="aba:Acid345_0933"/>
<dbReference type="Pfam" id="PF13620">
    <property type="entry name" value="CarboxypepD_reg"/>
    <property type="match status" value="1"/>
</dbReference>
<evidence type="ECO:0000313" key="9">
    <source>
        <dbReference type="EMBL" id="ABF39936.1"/>
    </source>
</evidence>
<feature type="chain" id="PRO_5004191584" evidence="7">
    <location>
        <begin position="28"/>
        <end position="1194"/>
    </location>
</feature>
<dbReference type="InterPro" id="IPR008969">
    <property type="entry name" value="CarboxyPept-like_regulatory"/>
</dbReference>
<accession>Q1IT64</accession>
<dbReference type="InterPro" id="IPR039426">
    <property type="entry name" value="TonB-dep_rcpt-like"/>
</dbReference>
<protein>
    <submittedName>
        <fullName evidence="9">Cna B-type protein</fullName>
    </submittedName>
</protein>
<dbReference type="PANTHER" id="PTHR30069:SF46">
    <property type="entry name" value="OAR PROTEIN"/>
    <property type="match status" value="1"/>
</dbReference>
<evidence type="ECO:0000256" key="5">
    <source>
        <dbReference type="ARBA" id="ARBA00023136"/>
    </source>
</evidence>
<sequence>MSNIRKGVLFALAVVLLVFTFAPNAVSQGTYTAELRGQVTDNTGAMLPHATVTITADETGLSQTATTDDAGRYIFTALRPTTYTLRVQAKGFATSVHKNIVLAVNQQASMTFELKPAAANESVDVVDTAPLLDTGGASLGTEVTNEFISRMPIQNRDVTQLVYLSAGVTTLNNGGGYPYGTDFSSNGQRYGSAEFRLDGGLATGPEQGEGATTNVSYVPSTEVIQEFKVQNNSFAAEFGSNGGTVVNVLMKSGTNKFHGSGWWFGQRTELNANDFFSNRAGVPRTDNTRDQFGGALSGPIYKNKTFFLVDVEHVRQNNKNLISGRVPTDLERAGNFSETMVQDDNGNLVPVQLFNPFAYDPVTQTRQPFVGNVIPAGMITAIGQNLVNAYPAATGPIDPGTQTNFNVATVITSPNTQFDIKIDHQWNDRIHLMGRYSQANSEFDQPGAFYDGITSNTTTRNVVLEGTWTISPTLLWTNRAGLDRYYQKGTSQKVDLTTLGLPTLYMDANGIQRMPSMPVDNYSGLNDQQCCVDTVNGHTQYVFASQMSWIHGKHSFKYGWEGRIFLNNFYQPDYATGLFNFTKTITAEDPFGGSPANYGTGLAGMLLGFPQSGQINIKYGVADKSMQNAFYFQDDWKVTPKLSLSLGLRYEFSTPYTERHNRSQFDNFTGDSGVSLNLNPTGDPDLATLGLGTTDLKGTTVFATSNNRHVPSDLNNWGPRLGFAYQLAQNTVLRGGVGMFYGLSTATNFQYSGTSFRKDAAIHFTNDGGVTQYATLDNPFPTLPTNTVPGPQGTTYGKLAEWGFADSNDLGTLPDRNPEIYQWNIGVQHLLPWGIVISADYSANHSTHLPYGYPTRNRDFLSAAARQKVIALANAKGEAPSDLLNELYPNPFQSMFVGPTATFHEPDSIYNNDTIPLVNLLKPYPQFDGDFEGLPLTSANSWYNGLLVRFQKRPSHGLSFEGSYTYSHATDNSSYGANSWIFFNGSGLGQPQDLNNLKAEYSIGANDTPQRFTLATVYDLPFGRTRTFGGDMNRWVDGFVGGWSVNALLTLQSGQPIPFAMSNSQLWDGQQRPNLSCNPLSGMSLHDVAMSNDPNANYFNASCFADPGDQVPGNAPRFSSDARGQGIKNLDLGVFKDFAIHENMKLELRAEFFNFTNSVRFATPFSAWGDGSFGRVESQANQPRHMQVAIRFEF</sequence>
<name>Q1IT64_KORVE</name>
<dbReference type="eggNOG" id="COG4771">
    <property type="taxonomic scope" value="Bacteria"/>
</dbReference>
<keyword evidence="4" id="KW-0812">Transmembrane</keyword>
<evidence type="ECO:0000256" key="7">
    <source>
        <dbReference type="SAM" id="SignalP"/>
    </source>
</evidence>
<keyword evidence="2" id="KW-0813">Transport</keyword>
<gene>
    <name evidence="9" type="ordered locus">Acid345_0933</name>
</gene>
<evidence type="ECO:0000256" key="6">
    <source>
        <dbReference type="ARBA" id="ARBA00023237"/>
    </source>
</evidence>
<dbReference type="InterPro" id="IPR057601">
    <property type="entry name" value="Oar-like_b-barrel"/>
</dbReference>
<proteinExistence type="predicted"/>
<dbReference type="OrthoDB" id="97893at2"/>
<keyword evidence="6" id="KW-0998">Cell outer membrane</keyword>
<evidence type="ECO:0000256" key="1">
    <source>
        <dbReference type="ARBA" id="ARBA00004571"/>
    </source>
</evidence>
<dbReference type="RefSeq" id="WP_011521738.1">
    <property type="nucleotide sequence ID" value="NC_008009.1"/>
</dbReference>
<evidence type="ECO:0000256" key="3">
    <source>
        <dbReference type="ARBA" id="ARBA00022452"/>
    </source>
</evidence>
<dbReference type="HOGENOM" id="CLU_006298_0_0_0"/>
<dbReference type="Gene3D" id="2.40.170.20">
    <property type="entry name" value="TonB-dependent receptor, beta-barrel domain"/>
    <property type="match status" value="1"/>
</dbReference>